<keyword evidence="1" id="KW-1133">Transmembrane helix</keyword>
<dbReference type="EMBL" id="CP060007">
    <property type="protein sequence ID" value="QNA43725.1"/>
    <property type="molecule type" value="Genomic_DNA"/>
</dbReference>
<keyword evidence="1" id="KW-0472">Membrane</keyword>
<feature type="transmembrane region" description="Helical" evidence="1">
    <location>
        <begin position="87"/>
        <end position="109"/>
    </location>
</feature>
<reference evidence="3" key="1">
    <citation type="submission" date="2020-08" db="EMBL/GenBank/DDBJ databases">
        <title>Lacibacter sp. S13-6-6 genome sequencing.</title>
        <authorList>
            <person name="Jin L."/>
        </authorList>
    </citation>
    <scope>NUCLEOTIDE SEQUENCE [LARGE SCALE GENOMIC DNA]</scope>
    <source>
        <strain evidence="3">S13-6-6</strain>
    </source>
</reference>
<feature type="transmembrane region" description="Helical" evidence="1">
    <location>
        <begin position="7"/>
        <end position="30"/>
    </location>
</feature>
<keyword evidence="3" id="KW-1185">Reference proteome</keyword>
<dbReference type="KEGG" id="lacs:H4075_16820"/>
<sequence>MKKIISSGFIASIVLLVFAYLCLLVMPILLPKVAEEYYNPAFVNDESRNLLYYVHPVVLAFGLAWFWNRFKSLLKGNALMQGIEMALIYVVIATIPSLLITYSAINVSLLTTGTWLLYGFFQALIAGIIFSRMHV</sequence>
<evidence type="ECO:0008006" key="4">
    <source>
        <dbReference type="Google" id="ProtNLM"/>
    </source>
</evidence>
<evidence type="ECO:0000313" key="3">
    <source>
        <dbReference type="Proteomes" id="UP000515344"/>
    </source>
</evidence>
<proteinExistence type="predicted"/>
<accession>A0A7G5XE22</accession>
<dbReference type="RefSeq" id="WP_182801987.1">
    <property type="nucleotide sequence ID" value="NZ_CP060007.1"/>
</dbReference>
<feature type="transmembrane region" description="Helical" evidence="1">
    <location>
        <begin position="115"/>
        <end position="133"/>
    </location>
</feature>
<gene>
    <name evidence="2" type="ORF">H4075_16820</name>
</gene>
<feature type="transmembrane region" description="Helical" evidence="1">
    <location>
        <begin position="50"/>
        <end position="67"/>
    </location>
</feature>
<evidence type="ECO:0000256" key="1">
    <source>
        <dbReference type="SAM" id="Phobius"/>
    </source>
</evidence>
<name>A0A7G5XE22_9BACT</name>
<dbReference type="AlphaFoldDB" id="A0A7G5XE22"/>
<evidence type="ECO:0000313" key="2">
    <source>
        <dbReference type="EMBL" id="QNA43725.1"/>
    </source>
</evidence>
<dbReference type="Proteomes" id="UP000515344">
    <property type="component" value="Chromosome"/>
</dbReference>
<protein>
    <recommendedName>
        <fullName evidence="4">DUF1761 domain-containing protein</fullName>
    </recommendedName>
</protein>
<keyword evidence="1" id="KW-0812">Transmembrane</keyword>
<organism evidence="2 3">
    <name type="scientific">Lacibacter sediminis</name>
    <dbReference type="NCBI Taxonomy" id="2760713"/>
    <lineage>
        <taxon>Bacteria</taxon>
        <taxon>Pseudomonadati</taxon>
        <taxon>Bacteroidota</taxon>
        <taxon>Chitinophagia</taxon>
        <taxon>Chitinophagales</taxon>
        <taxon>Chitinophagaceae</taxon>
        <taxon>Lacibacter</taxon>
    </lineage>
</organism>